<proteinExistence type="predicted"/>
<sequence>MANRQCTLFVDFYIQPSRVEEWKEAHRPVWAACAKEPECLLFDVFHDPNDPGHFRFIEVWNASREWFETQQLTKSYYATLWPKSEPTWIKPPQLQYFEREGEGCSYRKPYLDGGERMD</sequence>
<dbReference type="SUPFAM" id="SSF54909">
    <property type="entry name" value="Dimeric alpha+beta barrel"/>
    <property type="match status" value="1"/>
</dbReference>
<feature type="domain" description="ABM" evidence="1">
    <location>
        <begin position="11"/>
        <end position="61"/>
    </location>
</feature>
<name>A0ABR3F1U5_9AGAR</name>
<evidence type="ECO:0000259" key="1">
    <source>
        <dbReference type="Pfam" id="PF03992"/>
    </source>
</evidence>
<evidence type="ECO:0000313" key="3">
    <source>
        <dbReference type="Proteomes" id="UP001465976"/>
    </source>
</evidence>
<protein>
    <recommendedName>
        <fullName evidence="1">ABM domain-containing protein</fullName>
    </recommendedName>
</protein>
<reference evidence="2 3" key="1">
    <citation type="submission" date="2024-02" db="EMBL/GenBank/DDBJ databases">
        <title>A draft genome for the cacao thread blight pathogen Marasmius crinis-equi.</title>
        <authorList>
            <person name="Cohen S.P."/>
            <person name="Baruah I.K."/>
            <person name="Amoako-Attah I."/>
            <person name="Bukari Y."/>
            <person name="Meinhardt L.W."/>
            <person name="Bailey B.A."/>
        </authorList>
    </citation>
    <scope>NUCLEOTIDE SEQUENCE [LARGE SCALE GENOMIC DNA]</scope>
    <source>
        <strain evidence="2 3">GH-76</strain>
    </source>
</reference>
<gene>
    <name evidence="2" type="ORF">V5O48_012780</name>
</gene>
<dbReference type="InterPro" id="IPR011008">
    <property type="entry name" value="Dimeric_a/b-barrel"/>
</dbReference>
<comment type="caution">
    <text evidence="2">The sequence shown here is derived from an EMBL/GenBank/DDBJ whole genome shotgun (WGS) entry which is preliminary data.</text>
</comment>
<evidence type="ECO:0000313" key="2">
    <source>
        <dbReference type="EMBL" id="KAL0569182.1"/>
    </source>
</evidence>
<dbReference type="EMBL" id="JBAHYK010001174">
    <property type="protein sequence ID" value="KAL0569182.1"/>
    <property type="molecule type" value="Genomic_DNA"/>
</dbReference>
<dbReference type="Gene3D" id="3.30.70.100">
    <property type="match status" value="1"/>
</dbReference>
<dbReference type="Proteomes" id="UP001465976">
    <property type="component" value="Unassembled WGS sequence"/>
</dbReference>
<organism evidence="2 3">
    <name type="scientific">Marasmius crinis-equi</name>
    <dbReference type="NCBI Taxonomy" id="585013"/>
    <lineage>
        <taxon>Eukaryota</taxon>
        <taxon>Fungi</taxon>
        <taxon>Dikarya</taxon>
        <taxon>Basidiomycota</taxon>
        <taxon>Agaricomycotina</taxon>
        <taxon>Agaricomycetes</taxon>
        <taxon>Agaricomycetidae</taxon>
        <taxon>Agaricales</taxon>
        <taxon>Marasmiineae</taxon>
        <taxon>Marasmiaceae</taxon>
        <taxon>Marasmius</taxon>
    </lineage>
</organism>
<keyword evidence="3" id="KW-1185">Reference proteome</keyword>
<accession>A0ABR3F1U5</accession>
<dbReference type="Pfam" id="PF03992">
    <property type="entry name" value="ABM"/>
    <property type="match status" value="1"/>
</dbReference>
<dbReference type="InterPro" id="IPR007138">
    <property type="entry name" value="ABM_dom"/>
</dbReference>